<dbReference type="GO" id="GO:0005886">
    <property type="term" value="C:plasma membrane"/>
    <property type="evidence" value="ECO:0007669"/>
    <property type="project" value="UniProtKB-SubCell"/>
</dbReference>
<dbReference type="InterPro" id="IPR007353">
    <property type="entry name" value="DUF421"/>
</dbReference>
<evidence type="ECO:0000256" key="7">
    <source>
        <dbReference type="SAM" id="Phobius"/>
    </source>
</evidence>
<keyword evidence="3" id="KW-1003">Cell membrane</keyword>
<dbReference type="Gene3D" id="3.30.240.20">
    <property type="entry name" value="bsu07140 like domains"/>
    <property type="match status" value="2"/>
</dbReference>
<organism evidence="10 11">
    <name type="scientific">Virgibacillus dokdonensis</name>
    <dbReference type="NCBI Taxonomy" id="302167"/>
    <lineage>
        <taxon>Bacteria</taxon>
        <taxon>Bacillati</taxon>
        <taxon>Bacillota</taxon>
        <taxon>Bacilli</taxon>
        <taxon>Bacillales</taxon>
        <taxon>Bacillaceae</taxon>
        <taxon>Virgibacillus</taxon>
    </lineage>
</organism>
<accession>A0A3E0WY54</accession>
<dbReference type="Pfam" id="PF20730">
    <property type="entry name" value="YetF_N"/>
    <property type="match status" value="1"/>
</dbReference>
<dbReference type="EMBL" id="NFZX01000003">
    <property type="protein sequence ID" value="RFA37083.1"/>
    <property type="molecule type" value="Genomic_DNA"/>
</dbReference>
<evidence type="ECO:0000256" key="6">
    <source>
        <dbReference type="ARBA" id="ARBA00023136"/>
    </source>
</evidence>
<evidence type="ECO:0000313" key="11">
    <source>
        <dbReference type="Proteomes" id="UP000256488"/>
    </source>
</evidence>
<dbReference type="PANTHER" id="PTHR34582">
    <property type="entry name" value="UPF0702 TRANSMEMBRANE PROTEIN YCAP"/>
    <property type="match status" value="1"/>
</dbReference>
<dbReference type="InterPro" id="IPR048454">
    <property type="entry name" value="YetF_N"/>
</dbReference>
<evidence type="ECO:0000256" key="3">
    <source>
        <dbReference type="ARBA" id="ARBA00022475"/>
    </source>
</evidence>
<sequence>MNSLHQVNLKLICLKEVIHLNHYLQMLTDTIFGFFALFALTKLLGKTQISQLTPFDFISALILGELVGNALFDKEAGIIEIGFVIILWGSLLYLTEIISQKFKRTRSLLEGEPDFVIYRGKLIRDVMKKNKLDINQLQSLLRGKDVFSIQEVEFAFMESNGTLSVILKPPYQTPNKQDLQVSSDKTYLATTLINDGEIIYDNLKEKNLTEEWLIDQLEEQQYNHISDVFYAEYKKGEALFILPYVNREHKKYDEK</sequence>
<comment type="subcellular location">
    <subcellularLocation>
        <location evidence="1">Cell membrane</location>
        <topology evidence="1">Multi-pass membrane protein</topology>
    </subcellularLocation>
</comment>
<name>A0A3E0WY54_9BACI</name>
<comment type="similarity">
    <text evidence="2">Belongs to the UPF0702 family.</text>
</comment>
<reference evidence="10 11" key="1">
    <citation type="submission" date="2017-05" db="EMBL/GenBank/DDBJ databases">
        <title>Virgibacillus sp. AK90 isolated from a saltern of Kakinada, India.</title>
        <authorList>
            <person name="Gupta V."/>
            <person name="Sidhu C."/>
            <person name="Korpole S."/>
            <person name="Pinnaka A.K."/>
        </authorList>
    </citation>
    <scope>NUCLEOTIDE SEQUENCE [LARGE SCALE GENOMIC DNA]</scope>
    <source>
        <strain evidence="10 11">AK90</strain>
    </source>
</reference>
<feature type="domain" description="YetF C-terminal" evidence="8">
    <location>
        <begin position="100"/>
        <end position="234"/>
    </location>
</feature>
<evidence type="ECO:0000256" key="1">
    <source>
        <dbReference type="ARBA" id="ARBA00004651"/>
    </source>
</evidence>
<gene>
    <name evidence="10" type="ORF">CAI16_03150</name>
</gene>
<protein>
    <recommendedName>
        <fullName evidence="12">DUF421 domain-containing protein</fullName>
    </recommendedName>
</protein>
<evidence type="ECO:0000259" key="9">
    <source>
        <dbReference type="Pfam" id="PF20730"/>
    </source>
</evidence>
<evidence type="ECO:0000256" key="5">
    <source>
        <dbReference type="ARBA" id="ARBA00022989"/>
    </source>
</evidence>
<feature type="transmembrane region" description="Helical" evidence="7">
    <location>
        <begin position="78"/>
        <end position="98"/>
    </location>
</feature>
<keyword evidence="5 7" id="KW-1133">Transmembrane helix</keyword>
<evidence type="ECO:0000313" key="10">
    <source>
        <dbReference type="EMBL" id="RFA37083.1"/>
    </source>
</evidence>
<evidence type="ECO:0000256" key="4">
    <source>
        <dbReference type="ARBA" id="ARBA00022692"/>
    </source>
</evidence>
<dbReference type="Pfam" id="PF04239">
    <property type="entry name" value="DUF421"/>
    <property type="match status" value="1"/>
</dbReference>
<feature type="transmembrane region" description="Helical" evidence="7">
    <location>
        <begin position="20"/>
        <end position="40"/>
    </location>
</feature>
<proteinExistence type="inferred from homology"/>
<dbReference type="PANTHER" id="PTHR34582:SF5">
    <property type="entry name" value="UPF0702 TRANSMEMBRANE PROTEIN YETF"/>
    <property type="match status" value="1"/>
</dbReference>
<evidence type="ECO:0008006" key="12">
    <source>
        <dbReference type="Google" id="ProtNLM"/>
    </source>
</evidence>
<evidence type="ECO:0000256" key="2">
    <source>
        <dbReference type="ARBA" id="ARBA00006448"/>
    </source>
</evidence>
<comment type="caution">
    <text evidence="10">The sequence shown here is derived from an EMBL/GenBank/DDBJ whole genome shotgun (WGS) entry which is preliminary data.</text>
</comment>
<feature type="domain" description="YetF-like N-terminal transmembrane" evidence="9">
    <location>
        <begin position="23"/>
        <end position="98"/>
    </location>
</feature>
<dbReference type="Proteomes" id="UP000256488">
    <property type="component" value="Unassembled WGS sequence"/>
</dbReference>
<keyword evidence="4 7" id="KW-0812">Transmembrane</keyword>
<dbReference type="InterPro" id="IPR023090">
    <property type="entry name" value="UPF0702_alpha/beta_dom_sf"/>
</dbReference>
<evidence type="ECO:0000259" key="8">
    <source>
        <dbReference type="Pfam" id="PF04239"/>
    </source>
</evidence>
<keyword evidence="6 7" id="KW-0472">Membrane</keyword>
<dbReference type="AlphaFoldDB" id="A0A3E0WY54"/>